<evidence type="ECO:0000256" key="1">
    <source>
        <dbReference type="ARBA" id="ARBA00004141"/>
    </source>
</evidence>
<dbReference type="InterPro" id="IPR003825">
    <property type="entry name" value="Colicin-V_CvpA"/>
</dbReference>
<dbReference type="PANTHER" id="PTHR37306:SF1">
    <property type="entry name" value="COLICIN V PRODUCTION PROTEIN"/>
    <property type="match status" value="1"/>
</dbReference>
<keyword evidence="3 5" id="KW-1133">Transmembrane helix</keyword>
<evidence type="ECO:0000256" key="2">
    <source>
        <dbReference type="ARBA" id="ARBA00022692"/>
    </source>
</evidence>
<dbReference type="EMBL" id="LVYD01000001">
    <property type="protein sequence ID" value="OQP67050.1"/>
    <property type="molecule type" value="Genomic_DNA"/>
</dbReference>
<gene>
    <name evidence="6" type="ORF">A3860_01445</name>
</gene>
<dbReference type="GO" id="GO:0009403">
    <property type="term" value="P:toxin biosynthetic process"/>
    <property type="evidence" value="ECO:0007669"/>
    <property type="project" value="InterPro"/>
</dbReference>
<dbReference type="OrthoDB" id="1492026at2"/>
<feature type="transmembrane region" description="Helical" evidence="5">
    <location>
        <begin position="62"/>
        <end position="82"/>
    </location>
</feature>
<dbReference type="RefSeq" id="WP_081144747.1">
    <property type="nucleotide sequence ID" value="NZ_LVYD01000001.1"/>
</dbReference>
<evidence type="ECO:0000256" key="3">
    <source>
        <dbReference type="ARBA" id="ARBA00022989"/>
    </source>
</evidence>
<keyword evidence="7" id="KW-1185">Reference proteome</keyword>
<comment type="caution">
    <text evidence="6">The sequence shown here is derived from an EMBL/GenBank/DDBJ whole genome shotgun (WGS) entry which is preliminary data.</text>
</comment>
<evidence type="ECO:0000313" key="6">
    <source>
        <dbReference type="EMBL" id="OQP67050.1"/>
    </source>
</evidence>
<sequence length="181" mass="19874">MIIDILVLILLVMAVIKGLRRGLIVAVFSIFAFIAGIAAAMKLSVVVAAYLKDSVNISAKWLPFLSFAVVFIGVVLVVRWVASLIESTVELAMMGWANKIGGVILYTILYMFTLSVLLFFVQKVKLISDEAIAKSMTWPFLQPLGPWVIDGFGKLIPAFKNMFTELSNFFDGLAQQAGHKA</sequence>
<evidence type="ECO:0000313" key="7">
    <source>
        <dbReference type="Proteomes" id="UP000192796"/>
    </source>
</evidence>
<feature type="transmembrane region" description="Helical" evidence="5">
    <location>
        <begin position="102"/>
        <end position="121"/>
    </location>
</feature>
<dbReference type="STRING" id="1703345.A3860_01445"/>
<dbReference type="Pfam" id="PF02674">
    <property type="entry name" value="Colicin_V"/>
    <property type="match status" value="1"/>
</dbReference>
<dbReference type="PANTHER" id="PTHR37306">
    <property type="entry name" value="COLICIN V PRODUCTION PROTEIN"/>
    <property type="match status" value="1"/>
</dbReference>
<feature type="transmembrane region" description="Helical" evidence="5">
    <location>
        <begin position="30"/>
        <end position="50"/>
    </location>
</feature>
<evidence type="ECO:0000256" key="4">
    <source>
        <dbReference type="ARBA" id="ARBA00023136"/>
    </source>
</evidence>
<keyword evidence="2 5" id="KW-0812">Transmembrane</keyword>
<evidence type="ECO:0000256" key="5">
    <source>
        <dbReference type="SAM" id="Phobius"/>
    </source>
</evidence>
<protein>
    <submittedName>
        <fullName evidence="6">Colicin V production protein</fullName>
    </submittedName>
</protein>
<proteinExistence type="predicted"/>
<organism evidence="6 7">
    <name type="scientific">Niastella vici</name>
    <dbReference type="NCBI Taxonomy" id="1703345"/>
    <lineage>
        <taxon>Bacteria</taxon>
        <taxon>Pseudomonadati</taxon>
        <taxon>Bacteroidota</taxon>
        <taxon>Chitinophagia</taxon>
        <taxon>Chitinophagales</taxon>
        <taxon>Chitinophagaceae</taxon>
        <taxon>Niastella</taxon>
    </lineage>
</organism>
<dbReference type="GO" id="GO:0016020">
    <property type="term" value="C:membrane"/>
    <property type="evidence" value="ECO:0007669"/>
    <property type="project" value="UniProtKB-SubCell"/>
</dbReference>
<name>A0A1V9G901_9BACT</name>
<dbReference type="AlphaFoldDB" id="A0A1V9G901"/>
<reference evidence="6 7" key="1">
    <citation type="submission" date="2016-03" db="EMBL/GenBank/DDBJ databases">
        <title>Niastella vici sp. nov., isolated from farmland soil.</title>
        <authorList>
            <person name="Chen L."/>
            <person name="Wang D."/>
            <person name="Yang S."/>
            <person name="Wang G."/>
        </authorList>
    </citation>
    <scope>NUCLEOTIDE SEQUENCE [LARGE SCALE GENOMIC DNA]</scope>
    <source>
        <strain evidence="6 7">DJ57</strain>
    </source>
</reference>
<dbReference type="Proteomes" id="UP000192796">
    <property type="component" value="Unassembled WGS sequence"/>
</dbReference>
<accession>A0A1V9G901</accession>
<keyword evidence="4 5" id="KW-0472">Membrane</keyword>
<comment type="subcellular location">
    <subcellularLocation>
        <location evidence="1">Membrane</location>
        <topology evidence="1">Multi-pass membrane protein</topology>
    </subcellularLocation>
</comment>